<feature type="transmembrane region" description="Helical" evidence="5">
    <location>
        <begin position="198"/>
        <end position="222"/>
    </location>
</feature>
<comment type="caution">
    <text evidence="6">The sequence shown here is derived from an EMBL/GenBank/DDBJ whole genome shotgun (WGS) entry which is preliminary data.</text>
</comment>
<feature type="transmembrane region" description="Helical" evidence="5">
    <location>
        <begin position="167"/>
        <end position="191"/>
    </location>
</feature>
<evidence type="ECO:0000256" key="4">
    <source>
        <dbReference type="ARBA" id="ARBA00023136"/>
    </source>
</evidence>
<reference evidence="6 7" key="1">
    <citation type="submission" date="2019-01" db="EMBL/GenBank/DDBJ databases">
        <title>A draft genome assembly of the solar-powered sea slug Elysia chlorotica.</title>
        <authorList>
            <person name="Cai H."/>
            <person name="Li Q."/>
            <person name="Fang X."/>
            <person name="Li J."/>
            <person name="Curtis N.E."/>
            <person name="Altenburger A."/>
            <person name="Shibata T."/>
            <person name="Feng M."/>
            <person name="Maeda T."/>
            <person name="Schwartz J.A."/>
            <person name="Shigenobu S."/>
            <person name="Lundholm N."/>
            <person name="Nishiyama T."/>
            <person name="Yang H."/>
            <person name="Hasebe M."/>
            <person name="Li S."/>
            <person name="Pierce S.K."/>
            <person name="Wang J."/>
        </authorList>
    </citation>
    <scope>NUCLEOTIDE SEQUENCE [LARGE SCALE GENOMIC DNA]</scope>
    <source>
        <strain evidence="6">EC2010</strain>
        <tissue evidence="6">Whole organism of an adult</tissue>
    </source>
</reference>
<keyword evidence="3 5" id="KW-1133">Transmembrane helix</keyword>
<name>A0A3S1AXI1_ELYCH</name>
<dbReference type="GO" id="GO:0016020">
    <property type="term" value="C:membrane"/>
    <property type="evidence" value="ECO:0007669"/>
    <property type="project" value="UniProtKB-SubCell"/>
</dbReference>
<dbReference type="Pfam" id="PF00335">
    <property type="entry name" value="Tetraspanin"/>
    <property type="match status" value="1"/>
</dbReference>
<dbReference type="Proteomes" id="UP000271974">
    <property type="component" value="Unassembled WGS sequence"/>
</dbReference>
<evidence type="ECO:0000313" key="7">
    <source>
        <dbReference type="Proteomes" id="UP000271974"/>
    </source>
</evidence>
<evidence type="ECO:0000256" key="2">
    <source>
        <dbReference type="ARBA" id="ARBA00022692"/>
    </source>
</evidence>
<organism evidence="6 7">
    <name type="scientific">Elysia chlorotica</name>
    <name type="common">Eastern emerald elysia</name>
    <name type="synonym">Sea slug</name>
    <dbReference type="NCBI Taxonomy" id="188477"/>
    <lineage>
        <taxon>Eukaryota</taxon>
        <taxon>Metazoa</taxon>
        <taxon>Spiralia</taxon>
        <taxon>Lophotrochozoa</taxon>
        <taxon>Mollusca</taxon>
        <taxon>Gastropoda</taxon>
        <taxon>Heterobranchia</taxon>
        <taxon>Euthyneura</taxon>
        <taxon>Panpulmonata</taxon>
        <taxon>Sacoglossa</taxon>
        <taxon>Placobranchoidea</taxon>
        <taxon>Plakobranchidae</taxon>
        <taxon>Elysia</taxon>
    </lineage>
</organism>
<evidence type="ECO:0000313" key="6">
    <source>
        <dbReference type="EMBL" id="RUS70868.1"/>
    </source>
</evidence>
<dbReference type="AlphaFoldDB" id="A0A3S1AXI1"/>
<keyword evidence="4 5" id="KW-0472">Membrane</keyword>
<comment type="subcellular location">
    <subcellularLocation>
        <location evidence="1">Membrane</location>
        <topology evidence="1">Multi-pass membrane protein</topology>
    </subcellularLocation>
</comment>
<accession>A0A3S1AXI1</accession>
<gene>
    <name evidence="6" type="ORF">EGW08_021368</name>
</gene>
<evidence type="ECO:0000256" key="1">
    <source>
        <dbReference type="ARBA" id="ARBA00004141"/>
    </source>
</evidence>
<keyword evidence="7" id="KW-1185">Reference proteome</keyword>
<dbReference type="InterPro" id="IPR018499">
    <property type="entry name" value="Tetraspanin/Peripherin"/>
</dbReference>
<proteinExistence type="predicted"/>
<evidence type="ECO:0008006" key="8">
    <source>
        <dbReference type="Google" id="ProtNLM"/>
    </source>
</evidence>
<evidence type="ECO:0000256" key="5">
    <source>
        <dbReference type="SAM" id="Phobius"/>
    </source>
</evidence>
<dbReference type="EMBL" id="RQTK01001318">
    <property type="protein sequence ID" value="RUS70868.1"/>
    <property type="molecule type" value="Genomic_DNA"/>
</dbReference>
<protein>
    <recommendedName>
        <fullName evidence="8">Tetraspanin</fullName>
    </recommendedName>
</protein>
<dbReference type="OrthoDB" id="6147620at2759"/>
<keyword evidence="2 5" id="KW-0812">Transmembrane</keyword>
<feature type="transmembrane region" description="Helical" evidence="5">
    <location>
        <begin position="338"/>
        <end position="356"/>
    </location>
</feature>
<feature type="transmembrane region" description="Helical" evidence="5">
    <location>
        <begin position="106"/>
        <end position="131"/>
    </location>
</feature>
<sequence>MMSLNHFLLDSEPNRTRWPIKCRTAEPAETDRNQNRELAKFETMDSSISSVSSFRSRSRSGSKTSLTKHSFFPNLHDDTLRHDLYKAYGYDYRTFLSGKKLTDTFLLAWHSVVLVTAIAVVILAVFIYFGFSTYIDLRLRELPSYDTYRKFIKEPKRSYNFHFYSQFDVLCSFIIVVNLLYIASASVFLNYSSHRNPWTFPISTLVSCLLLVLEAAFVNIIFNRDLLNDDETVRKLQARLDREYRVFGQDEFSIVQDHISIWLECCGIVDSFDFFNVTFQVKGKTPIQNPPSCCRRHVFEEGIEAVQSCIANGDGTSIYQGGCVDSYMNWLQDVCHAYVIYMWIHVLDCLLHAALYRRKINFVNAMLSSTYGNNA</sequence>
<dbReference type="InterPro" id="IPR008952">
    <property type="entry name" value="Tetraspanin_EC2_sf"/>
</dbReference>
<dbReference type="SUPFAM" id="SSF48652">
    <property type="entry name" value="Tetraspanin"/>
    <property type="match status" value="1"/>
</dbReference>
<evidence type="ECO:0000256" key="3">
    <source>
        <dbReference type="ARBA" id="ARBA00022989"/>
    </source>
</evidence>